<evidence type="ECO:0000256" key="1">
    <source>
        <dbReference type="ARBA" id="ARBA00004442"/>
    </source>
</evidence>
<dbReference type="GO" id="GO:0009279">
    <property type="term" value="C:cell outer membrane"/>
    <property type="evidence" value="ECO:0007669"/>
    <property type="project" value="UniProtKB-SubCell"/>
</dbReference>
<dbReference type="Gene3D" id="3.55.50.30">
    <property type="match status" value="1"/>
</dbReference>
<comment type="function">
    <text evidence="3">Component of the type III secretion system (T3SS), also called injectisome, which is used to inject bacterial effector proteins into eukaryotic host cells. Forms a ring-shaped multimeric structure with an apparent central pore in the outer membrane.</text>
</comment>
<dbReference type="PRINTS" id="PR01337">
    <property type="entry name" value="TYPE3OMGPROT"/>
</dbReference>
<dbReference type="InterPro" id="IPR038591">
    <property type="entry name" value="NolW-like_sf"/>
</dbReference>
<dbReference type="OrthoDB" id="9779724at2"/>
<evidence type="ECO:0000259" key="6">
    <source>
        <dbReference type="Pfam" id="PF03958"/>
    </source>
</evidence>
<feature type="signal peptide" evidence="3">
    <location>
        <begin position="1"/>
        <end position="24"/>
    </location>
</feature>
<dbReference type="PANTHER" id="PTHR30332">
    <property type="entry name" value="PROBABLE GENERAL SECRETION PATHWAY PROTEIN D"/>
    <property type="match status" value="1"/>
</dbReference>
<keyword evidence="3" id="KW-0653">Protein transport</keyword>
<dbReference type="NCBIfam" id="TIGR02516">
    <property type="entry name" value="type_III_yscC"/>
    <property type="match status" value="1"/>
</dbReference>
<feature type="domain" description="SPI-1 type 3 secretion system secretin N0" evidence="7">
    <location>
        <begin position="35"/>
        <end position="103"/>
    </location>
</feature>
<dbReference type="InterPro" id="IPR050810">
    <property type="entry name" value="Bact_Secretion_Sys_Channel"/>
</dbReference>
<dbReference type="HAMAP" id="MF_02219">
    <property type="entry name" value="Type_III_secretin"/>
    <property type="match status" value="1"/>
</dbReference>
<comment type="caution">
    <text evidence="8">The sequence shown here is derived from an EMBL/GenBank/DDBJ whole genome shotgun (WGS) entry which is preliminary data.</text>
</comment>
<dbReference type="InterPro" id="IPR005644">
    <property type="entry name" value="NolW-like"/>
</dbReference>
<dbReference type="Gene3D" id="3.30.1370.120">
    <property type="match status" value="2"/>
</dbReference>
<keyword evidence="3" id="KW-0998">Cell outer membrane</keyword>
<dbReference type="RefSeq" id="WP_100292889.1">
    <property type="nucleotide sequence ID" value="NZ_PGGC01000031.1"/>
</dbReference>
<dbReference type="Proteomes" id="UP000235861">
    <property type="component" value="Unassembled WGS sequence"/>
</dbReference>
<sequence length="575" mass="63265" precursor="true">MKKNLLCAWLIACIPLFFWFSVDASESVQGAANGYVARNESLRSFFDALAIQLKKPVIVSKLAARKQISGDFDFSNSQVLMEILSQQLGLVWYHDGQAIYVYDASEIRNAVISLRSMSLSAFNDFLRRSGLYDKRYPLRGDGSNGTFYVSGPPVFVDLVINTANMLDKQNDGIELGLQKIGVVRLNNTFVSDRVYALRDQKIVIPGMATVIEQLLKDESGALQNVVSGGAISSRQPAVRADIPAMPDFTRDGETTTRAYSNEVGLAEALKQPVSASEIKVIAYPDTNSLLIKGTSAQVHFIEQLATALDVAKRHVELSLWIIDLNREDLEQLGVSWSGSAVVGNTFGVTLNQASSISTLDGRRFIASIKALEQKKKATVISRPVVLTQENVPAIFDNSRTFYTKLIGERNSSLAHVTYGTLVSVLPRFSADGQIEMSLNIEDGNDFKTPDTERPESLPEVGRTHISTVARVPQDKSLLIGGYTRDANTADTAKVPFLGDLPVVGGLFRYRSTSMNNTVRVFLIQPREITEPLAQDASEFAATLAVKSGIDVDSVPLQKWVRSYLDRDVREFTYGN</sequence>
<evidence type="ECO:0000256" key="2">
    <source>
        <dbReference type="ARBA" id="ARBA00022729"/>
    </source>
</evidence>
<feature type="chain" id="PRO_5026398010" description="Type 3 secretion system secretin" evidence="3">
    <location>
        <begin position="25"/>
        <end position="575"/>
    </location>
</feature>
<dbReference type="InterPro" id="IPR004846">
    <property type="entry name" value="T2SS/T3SS_dom"/>
</dbReference>
<keyword evidence="3 4" id="KW-0813">Transport</keyword>
<comment type="subcellular location">
    <subcellularLocation>
        <location evidence="1 3 4">Cell outer membrane</location>
    </subcellularLocation>
</comment>
<accession>A0A2H9U7X6</accession>
<dbReference type="Pfam" id="PF00263">
    <property type="entry name" value="Secretin"/>
    <property type="match status" value="1"/>
</dbReference>
<keyword evidence="2 3" id="KW-0732">Signal</keyword>
<dbReference type="InterPro" id="IPR049034">
    <property type="entry name" value="T3S_SPI-1_N0"/>
</dbReference>
<proteinExistence type="inferred from homology"/>
<reference evidence="8 9" key="1">
    <citation type="submission" date="2017-11" db="EMBL/GenBank/DDBJ databases">
        <title>Draft genome sequence of environmental isolate Aeromonas cavernicola sp. nov. MDC 2508.</title>
        <authorList>
            <person name="Colston S.M."/>
            <person name="Navarro A."/>
            <person name="Martinez-Murcia A.J."/>
            <person name="Graf J."/>
        </authorList>
    </citation>
    <scope>NUCLEOTIDE SEQUENCE [LARGE SCALE GENOMIC DNA]</scope>
    <source>
        <strain evidence="8 9">MDC 2508</strain>
    </source>
</reference>
<keyword evidence="9" id="KW-1185">Reference proteome</keyword>
<dbReference type="Pfam" id="PF03958">
    <property type="entry name" value="Secretin_N"/>
    <property type="match status" value="2"/>
</dbReference>
<protein>
    <recommendedName>
        <fullName evidence="3">Type 3 secretion system secretin</fullName>
        <shortName evidence="3">T3SS secretin</shortName>
    </recommendedName>
</protein>
<dbReference type="Pfam" id="PF21304">
    <property type="entry name" value="T3S_SPI-1_N0"/>
    <property type="match status" value="1"/>
</dbReference>
<comment type="similarity">
    <text evidence="3">Belongs to the bacterial secretin family. T3SS SctC subfamily.</text>
</comment>
<feature type="domain" description="NolW-like" evidence="6">
    <location>
        <begin position="110"/>
        <end position="169"/>
    </location>
</feature>
<evidence type="ECO:0000256" key="3">
    <source>
        <dbReference type="HAMAP-Rule" id="MF_02219"/>
    </source>
</evidence>
<organism evidence="8 9">
    <name type="scientific">Aeromonas cavernicola</name>
    <dbReference type="NCBI Taxonomy" id="1006623"/>
    <lineage>
        <taxon>Bacteria</taxon>
        <taxon>Pseudomonadati</taxon>
        <taxon>Pseudomonadota</taxon>
        <taxon>Gammaproteobacteria</taxon>
        <taxon>Aeromonadales</taxon>
        <taxon>Aeromonadaceae</taxon>
        <taxon>Aeromonas</taxon>
    </lineage>
</organism>
<evidence type="ECO:0000313" key="8">
    <source>
        <dbReference type="EMBL" id="PJG60111.1"/>
    </source>
</evidence>
<dbReference type="EMBL" id="PGGC01000031">
    <property type="protein sequence ID" value="PJG60111.1"/>
    <property type="molecule type" value="Genomic_DNA"/>
</dbReference>
<name>A0A2H9U7X6_9GAMM</name>
<evidence type="ECO:0000256" key="4">
    <source>
        <dbReference type="RuleBase" id="RU004004"/>
    </source>
</evidence>
<keyword evidence="3" id="KW-0472">Membrane</keyword>
<dbReference type="PANTHER" id="PTHR30332:SF5">
    <property type="entry name" value="SPI-1 TYPE 3 SECRETION SYSTEM SECRETIN"/>
    <property type="match status" value="1"/>
</dbReference>
<dbReference type="GO" id="GO:0015627">
    <property type="term" value="C:type II protein secretion system complex"/>
    <property type="evidence" value="ECO:0007669"/>
    <property type="project" value="TreeGrafter"/>
</dbReference>
<evidence type="ECO:0000259" key="5">
    <source>
        <dbReference type="Pfam" id="PF00263"/>
    </source>
</evidence>
<dbReference type="AlphaFoldDB" id="A0A2H9U7X6"/>
<comment type="subunit">
    <text evidence="3">The core secretion machinery of the T3SS is composed of approximately 20 different proteins, including cytoplasmic components, a base, an export apparatus and a needle. This subunit is part of the base, which anchors the injectisome in the bacterial cell envelope. Forms a stable homooligomeric complex.</text>
</comment>
<evidence type="ECO:0000313" key="9">
    <source>
        <dbReference type="Proteomes" id="UP000235861"/>
    </source>
</evidence>
<dbReference type="GO" id="GO:0030257">
    <property type="term" value="C:type III protein secretion system complex"/>
    <property type="evidence" value="ECO:0007669"/>
    <property type="project" value="UniProtKB-UniRule"/>
</dbReference>
<dbReference type="GO" id="GO:0030254">
    <property type="term" value="P:protein secretion by the type III secretion system"/>
    <property type="evidence" value="ECO:0007669"/>
    <property type="project" value="UniProtKB-UniRule"/>
</dbReference>
<feature type="domain" description="Type II/III secretion system secretin-like" evidence="5">
    <location>
        <begin position="370"/>
        <end position="526"/>
    </location>
</feature>
<dbReference type="SMR" id="A0A2H9U7X6"/>
<feature type="domain" description="NolW-like" evidence="6">
    <location>
        <begin position="182"/>
        <end position="313"/>
    </location>
</feature>
<gene>
    <name evidence="3" type="primary">sctC</name>
    <name evidence="8" type="ORF">CUC53_03650</name>
</gene>
<evidence type="ECO:0000259" key="7">
    <source>
        <dbReference type="Pfam" id="PF21304"/>
    </source>
</evidence>
<dbReference type="InterPro" id="IPR003522">
    <property type="entry name" value="T3SS_OM_pore_YscC"/>
</dbReference>
<keyword evidence="3" id="KW-0811">Translocation</keyword>